<dbReference type="RefSeq" id="WP_380752136.1">
    <property type="nucleotide sequence ID" value="NZ_JBHULT010000009.1"/>
</dbReference>
<evidence type="ECO:0000313" key="1">
    <source>
        <dbReference type="EMBL" id="MFD2518292.1"/>
    </source>
</evidence>
<dbReference type="Proteomes" id="UP001597468">
    <property type="component" value="Unassembled WGS sequence"/>
</dbReference>
<evidence type="ECO:0000313" key="2">
    <source>
        <dbReference type="Proteomes" id="UP001597468"/>
    </source>
</evidence>
<proteinExistence type="predicted"/>
<organism evidence="1 2">
    <name type="scientific">Salinimicrobium flavum</name>
    <dbReference type="NCBI Taxonomy" id="1737065"/>
    <lineage>
        <taxon>Bacteria</taxon>
        <taxon>Pseudomonadati</taxon>
        <taxon>Bacteroidota</taxon>
        <taxon>Flavobacteriia</taxon>
        <taxon>Flavobacteriales</taxon>
        <taxon>Flavobacteriaceae</taxon>
        <taxon>Salinimicrobium</taxon>
    </lineage>
</organism>
<reference evidence="2" key="1">
    <citation type="journal article" date="2019" name="Int. J. Syst. Evol. Microbiol.">
        <title>The Global Catalogue of Microorganisms (GCM) 10K type strain sequencing project: providing services to taxonomists for standard genome sequencing and annotation.</title>
        <authorList>
            <consortium name="The Broad Institute Genomics Platform"/>
            <consortium name="The Broad Institute Genome Sequencing Center for Infectious Disease"/>
            <person name="Wu L."/>
            <person name="Ma J."/>
        </authorList>
    </citation>
    <scope>NUCLEOTIDE SEQUENCE [LARGE SCALE GENOMIC DNA]</scope>
    <source>
        <strain evidence="2">KCTC 42585</strain>
    </source>
</reference>
<accession>A0ABW5IZC8</accession>
<sequence length="66" mass="7581">MKLYYIDTEKTLFGENEVHEEGCHRLPKKEKLEYLGTFASCHTAVKMARGQFEDVTGCYLCSCHCS</sequence>
<comment type="caution">
    <text evidence="1">The sequence shown here is derived from an EMBL/GenBank/DDBJ whole genome shotgun (WGS) entry which is preliminary data.</text>
</comment>
<name>A0ABW5IZC8_9FLAO</name>
<dbReference type="EMBL" id="JBHULT010000009">
    <property type="protein sequence ID" value="MFD2518292.1"/>
    <property type="molecule type" value="Genomic_DNA"/>
</dbReference>
<protein>
    <submittedName>
        <fullName evidence="1">Uncharacterized protein</fullName>
    </submittedName>
</protein>
<keyword evidence="2" id="KW-1185">Reference proteome</keyword>
<gene>
    <name evidence="1" type="ORF">ACFSTG_10340</name>
</gene>